<protein>
    <submittedName>
        <fullName evidence="2">Uncharacterized protein</fullName>
    </submittedName>
</protein>
<feature type="transmembrane region" description="Helical" evidence="1">
    <location>
        <begin position="50"/>
        <end position="73"/>
    </location>
</feature>
<keyword evidence="3" id="KW-1185">Reference proteome</keyword>
<feature type="transmembrane region" description="Helical" evidence="1">
    <location>
        <begin position="7"/>
        <end position="30"/>
    </location>
</feature>
<comment type="caution">
    <text evidence="2">The sequence shown here is derived from an EMBL/GenBank/DDBJ whole genome shotgun (WGS) entry which is preliminary data.</text>
</comment>
<dbReference type="Proteomes" id="UP000708208">
    <property type="component" value="Unassembled WGS sequence"/>
</dbReference>
<dbReference type="EMBL" id="CAJVCH010148930">
    <property type="protein sequence ID" value="CAG7727469.1"/>
    <property type="molecule type" value="Genomic_DNA"/>
</dbReference>
<evidence type="ECO:0000313" key="2">
    <source>
        <dbReference type="EMBL" id="CAG7727469.1"/>
    </source>
</evidence>
<keyword evidence="1" id="KW-1133">Transmembrane helix</keyword>
<keyword evidence="1" id="KW-0812">Transmembrane</keyword>
<gene>
    <name evidence="2" type="ORF">AFUS01_LOCUS16310</name>
</gene>
<proteinExistence type="predicted"/>
<feature type="non-terminal residue" evidence="2">
    <location>
        <position position="117"/>
    </location>
</feature>
<evidence type="ECO:0000313" key="3">
    <source>
        <dbReference type="Proteomes" id="UP000708208"/>
    </source>
</evidence>
<keyword evidence="1" id="KW-0472">Membrane</keyword>
<organism evidence="2 3">
    <name type="scientific">Allacma fusca</name>
    <dbReference type="NCBI Taxonomy" id="39272"/>
    <lineage>
        <taxon>Eukaryota</taxon>
        <taxon>Metazoa</taxon>
        <taxon>Ecdysozoa</taxon>
        <taxon>Arthropoda</taxon>
        <taxon>Hexapoda</taxon>
        <taxon>Collembola</taxon>
        <taxon>Symphypleona</taxon>
        <taxon>Sminthuridae</taxon>
        <taxon>Allacma</taxon>
    </lineage>
</organism>
<reference evidence="2" key="1">
    <citation type="submission" date="2021-06" db="EMBL/GenBank/DDBJ databases">
        <authorList>
            <person name="Hodson N. C."/>
            <person name="Mongue J. A."/>
            <person name="Jaron S. K."/>
        </authorList>
    </citation>
    <scope>NUCLEOTIDE SEQUENCE</scope>
</reference>
<evidence type="ECO:0000256" key="1">
    <source>
        <dbReference type="SAM" id="Phobius"/>
    </source>
</evidence>
<name>A0A8J2JY04_9HEXA</name>
<dbReference type="AlphaFoldDB" id="A0A8J2JY04"/>
<dbReference type="OrthoDB" id="7733414at2759"/>
<accession>A0A8J2JY04</accession>
<sequence>MRKMTIFLHFLFATVARVLWLLCLLTSFYIPGSPSGRNDIQVSGFTVEFYAFIVVFWLIVDVVINVILMVVMIGTDKEANKSRAYAMTVPIPIIRPYDQEDISGAPMRKILLAVHTL</sequence>